<name>A0AAV6SG07_SOLSE</name>
<keyword evidence="1" id="KW-0732">Signal</keyword>
<evidence type="ECO:0000256" key="3">
    <source>
        <dbReference type="SAM" id="MobiDB-lite"/>
    </source>
</evidence>
<gene>
    <name evidence="5" type="ORF">JOB18_028986</name>
</gene>
<sequence length="545" mass="59669">MVKHNIELQKTNVNTAALCNIPQDTGITLEDDLWVTLKDIAFIMNARTLTKEKGIKVLAPHIGPRWRQAQKRGQQQCHRGMSTKRKAKMKLLGVLFLVSMVAESHQLTCTSEFRRPEYTDISVSCGTASISLAIIVCPVIYTGYNESLLILNNIYDNPECKGTLDESANPPVVRFTFPLNMTNACGSLFQTTSAAGTGIFSDFSNIQTVNVSGKVQSHDPTTGMVTYNAELKYFYSCAYPLEYLINNTQVDVSSSSIALTDKNGSFISTLSMKLYSDINFQNPLVIPTSGLELRTAIYVEVEASNLTAQYNVHLDRCYASVSPYPTNSSAFNLFVSCSQDTMTSIYENGDSHSSRFSFKAFRFIEQQNETVSTYYIHCIARLCSISTCIDFKCSSTARRRRDVSASDVSEATTLSSNFPIVTKNDNPLTSKEEAVSSAKSNSGSTVGLGVAVGVLAVAVVVANGGGNKKHAASEPQFGVNESGQNAATETESPGRRCLMFKDPKHPMNSSPTPTTTCPSSTMTLDYRARENKCNTVLSFLPFYLI</sequence>
<evidence type="ECO:0000256" key="2">
    <source>
        <dbReference type="ARBA" id="ARBA00023157"/>
    </source>
</evidence>
<dbReference type="InterPro" id="IPR055355">
    <property type="entry name" value="ZP-C"/>
</dbReference>
<feature type="domain" description="ZP" evidence="4">
    <location>
        <begin position="124"/>
        <end position="400"/>
    </location>
</feature>
<accession>A0AAV6SG07</accession>
<protein>
    <recommendedName>
        <fullName evidence="4">ZP domain-containing protein</fullName>
    </recommendedName>
</protein>
<reference evidence="5 6" key="1">
    <citation type="journal article" date="2021" name="Sci. Rep.">
        <title>Chromosome anchoring in Senegalese sole (Solea senegalensis) reveals sex-associated markers and genome rearrangements in flatfish.</title>
        <authorList>
            <person name="Guerrero-Cozar I."/>
            <person name="Gomez-Garrido J."/>
            <person name="Berbel C."/>
            <person name="Martinez-Blanch J.F."/>
            <person name="Alioto T."/>
            <person name="Claros M.G."/>
            <person name="Gagnaire P.A."/>
            <person name="Manchado M."/>
        </authorList>
    </citation>
    <scope>NUCLEOTIDE SEQUENCE [LARGE SCALE GENOMIC DNA]</scope>
    <source>
        <strain evidence="5">Sse05_10M</strain>
    </source>
</reference>
<dbReference type="Pfam" id="PF00100">
    <property type="entry name" value="Zona_pellucida"/>
    <property type="match status" value="1"/>
</dbReference>
<keyword evidence="6" id="KW-1185">Reference proteome</keyword>
<keyword evidence="2" id="KW-1015">Disulfide bond</keyword>
<dbReference type="InterPro" id="IPR001507">
    <property type="entry name" value="ZP_dom"/>
</dbReference>
<feature type="region of interest" description="Disordered" evidence="3">
    <location>
        <begin position="468"/>
        <end position="493"/>
    </location>
</feature>
<evidence type="ECO:0000313" key="6">
    <source>
        <dbReference type="Proteomes" id="UP000693946"/>
    </source>
</evidence>
<evidence type="ECO:0000256" key="1">
    <source>
        <dbReference type="ARBA" id="ARBA00022729"/>
    </source>
</evidence>
<evidence type="ECO:0000259" key="4">
    <source>
        <dbReference type="PROSITE" id="PS51034"/>
    </source>
</evidence>
<dbReference type="Proteomes" id="UP000693946">
    <property type="component" value="Linkage Group LG13"/>
</dbReference>
<dbReference type="PANTHER" id="PTHR14002:SF21">
    <property type="entry name" value="SI:CH211-103F14.3-RELATED"/>
    <property type="match status" value="1"/>
</dbReference>
<dbReference type="AlphaFoldDB" id="A0AAV6SG07"/>
<proteinExistence type="predicted"/>
<feature type="compositionally biased region" description="Polar residues" evidence="3">
    <location>
        <begin position="479"/>
        <end position="491"/>
    </location>
</feature>
<dbReference type="EMBL" id="JAGKHQ010000005">
    <property type="protein sequence ID" value="KAG7516329.1"/>
    <property type="molecule type" value="Genomic_DNA"/>
</dbReference>
<comment type="caution">
    <text evidence="5">The sequence shown here is derived from an EMBL/GenBank/DDBJ whole genome shotgun (WGS) entry which is preliminary data.</text>
</comment>
<organism evidence="5 6">
    <name type="scientific">Solea senegalensis</name>
    <name type="common">Senegalese sole</name>
    <dbReference type="NCBI Taxonomy" id="28829"/>
    <lineage>
        <taxon>Eukaryota</taxon>
        <taxon>Metazoa</taxon>
        <taxon>Chordata</taxon>
        <taxon>Craniata</taxon>
        <taxon>Vertebrata</taxon>
        <taxon>Euteleostomi</taxon>
        <taxon>Actinopterygii</taxon>
        <taxon>Neopterygii</taxon>
        <taxon>Teleostei</taxon>
        <taxon>Neoteleostei</taxon>
        <taxon>Acanthomorphata</taxon>
        <taxon>Carangaria</taxon>
        <taxon>Pleuronectiformes</taxon>
        <taxon>Pleuronectoidei</taxon>
        <taxon>Soleidae</taxon>
        <taxon>Solea</taxon>
    </lineage>
</organism>
<dbReference type="SMART" id="SM00241">
    <property type="entry name" value="ZP"/>
    <property type="match status" value="1"/>
</dbReference>
<evidence type="ECO:0000313" key="5">
    <source>
        <dbReference type="EMBL" id="KAG7516329.1"/>
    </source>
</evidence>
<dbReference type="PANTHER" id="PTHR14002">
    <property type="entry name" value="ENDOGLIN/TGF-BETA RECEPTOR TYPE III"/>
    <property type="match status" value="1"/>
</dbReference>
<dbReference type="PROSITE" id="PS51034">
    <property type="entry name" value="ZP_2"/>
    <property type="match status" value="1"/>
</dbReference>